<dbReference type="Pfam" id="PF08241">
    <property type="entry name" value="Methyltransf_11"/>
    <property type="match status" value="1"/>
</dbReference>
<dbReference type="Gene3D" id="1.10.150.290">
    <property type="entry name" value="S-adenosyl-L-methionine-dependent methyltransferases"/>
    <property type="match status" value="1"/>
</dbReference>
<reference evidence="2 3" key="1">
    <citation type="submission" date="2021-06" db="EMBL/GenBank/DDBJ databases">
        <title>Rhodobacteraceae bacterium strain HSP-20.</title>
        <authorList>
            <person name="Chen W.-M."/>
        </authorList>
    </citation>
    <scope>NUCLEOTIDE SEQUENCE [LARGE SCALE GENOMIC DNA]</scope>
    <source>
        <strain evidence="2 3">HSP-20</strain>
    </source>
</reference>
<sequence length="256" mass="27704">MAGGRKDWDPGTYARFRGLRLRPALDLLAQVDGLPAGDVVDLGCGDGAVAGPLRARYPGRRLVGVDSSPAMLAQARGYDATVCADIGDWRAEGVALVFSNAALHWLGDHGALMPRLAGMLAAGGMLAVQMPRQFFAPSHRFLRDIAAAMFPERFDYAGWQAPVATAAEYQAMLSRLGAVEAWETDYVQRLEPAGAGHPVRRFTESTAMRPFLERLTEAEAARFVAAYEEALAAAYPAGEDGAVLFPFRRVFFTLRV</sequence>
<evidence type="ECO:0000313" key="2">
    <source>
        <dbReference type="EMBL" id="MBU9700156.1"/>
    </source>
</evidence>
<keyword evidence="2" id="KW-0489">Methyltransferase</keyword>
<dbReference type="SUPFAM" id="SSF53335">
    <property type="entry name" value="S-adenosyl-L-methionine-dependent methyltransferases"/>
    <property type="match status" value="1"/>
</dbReference>
<feature type="domain" description="Methyltransferase type 11" evidence="1">
    <location>
        <begin position="40"/>
        <end position="127"/>
    </location>
</feature>
<dbReference type="Proteomes" id="UP000731907">
    <property type="component" value="Unassembled WGS sequence"/>
</dbReference>
<proteinExistence type="predicted"/>
<name>A0ABS6JA98_9RHOB</name>
<dbReference type="Gene3D" id="3.40.50.150">
    <property type="entry name" value="Vaccinia Virus protein VP39"/>
    <property type="match status" value="1"/>
</dbReference>
<dbReference type="InterPro" id="IPR029063">
    <property type="entry name" value="SAM-dependent_MTases_sf"/>
</dbReference>
<dbReference type="InterPro" id="IPR023149">
    <property type="entry name" value="Trans_acon_MeTrfase_C"/>
</dbReference>
<keyword evidence="2" id="KW-0808">Transferase</keyword>
<evidence type="ECO:0000313" key="3">
    <source>
        <dbReference type="Proteomes" id="UP000731907"/>
    </source>
</evidence>
<dbReference type="GO" id="GO:0008168">
    <property type="term" value="F:methyltransferase activity"/>
    <property type="evidence" value="ECO:0007669"/>
    <property type="project" value="UniProtKB-KW"/>
</dbReference>
<keyword evidence="3" id="KW-1185">Reference proteome</keyword>
<gene>
    <name evidence="2" type="ORF">GU927_020145</name>
</gene>
<dbReference type="InterPro" id="IPR013216">
    <property type="entry name" value="Methyltransf_11"/>
</dbReference>
<dbReference type="PANTHER" id="PTHR43861">
    <property type="entry name" value="TRANS-ACONITATE 2-METHYLTRANSFERASE-RELATED"/>
    <property type="match status" value="1"/>
</dbReference>
<dbReference type="PANTHER" id="PTHR43861:SF1">
    <property type="entry name" value="TRANS-ACONITATE 2-METHYLTRANSFERASE"/>
    <property type="match status" value="1"/>
</dbReference>
<dbReference type="CDD" id="cd02440">
    <property type="entry name" value="AdoMet_MTases"/>
    <property type="match status" value="1"/>
</dbReference>
<dbReference type="EMBL" id="JAAATX020000021">
    <property type="protein sequence ID" value="MBU9700156.1"/>
    <property type="molecule type" value="Genomic_DNA"/>
</dbReference>
<evidence type="ECO:0000259" key="1">
    <source>
        <dbReference type="Pfam" id="PF08241"/>
    </source>
</evidence>
<organism evidence="2 3">
    <name type="scientific">Paragemmobacter amnigenus</name>
    <dbReference type="NCBI Taxonomy" id="2852097"/>
    <lineage>
        <taxon>Bacteria</taxon>
        <taxon>Pseudomonadati</taxon>
        <taxon>Pseudomonadota</taxon>
        <taxon>Alphaproteobacteria</taxon>
        <taxon>Rhodobacterales</taxon>
        <taxon>Paracoccaceae</taxon>
        <taxon>Paragemmobacter</taxon>
    </lineage>
</organism>
<comment type="caution">
    <text evidence="2">The sequence shown here is derived from an EMBL/GenBank/DDBJ whole genome shotgun (WGS) entry which is preliminary data.</text>
</comment>
<dbReference type="GO" id="GO:0032259">
    <property type="term" value="P:methylation"/>
    <property type="evidence" value="ECO:0007669"/>
    <property type="project" value="UniProtKB-KW"/>
</dbReference>
<accession>A0ABS6JA98</accession>
<protein>
    <submittedName>
        <fullName evidence="2">Methyltransferase domain-containing protein</fullName>
    </submittedName>
</protein>